<dbReference type="Proteomes" id="UP000469452">
    <property type="component" value="Unassembled WGS sequence"/>
</dbReference>
<gene>
    <name evidence="3" type="ORF">AaE_006633</name>
</gene>
<accession>A0A6A5AGJ1</accession>
<feature type="compositionally biased region" description="Low complexity" evidence="1">
    <location>
        <begin position="208"/>
        <end position="217"/>
    </location>
</feature>
<dbReference type="Pfam" id="PF09282">
    <property type="entry name" value="Mago-bind"/>
    <property type="match status" value="2"/>
</dbReference>
<proteinExistence type="predicted"/>
<dbReference type="GO" id="GO:0035145">
    <property type="term" value="C:exon-exon junction complex"/>
    <property type="evidence" value="ECO:0007669"/>
    <property type="project" value="TreeGrafter"/>
</dbReference>
<dbReference type="GO" id="GO:1903259">
    <property type="term" value="P:exon-exon junction complex disassembly"/>
    <property type="evidence" value="ECO:0007669"/>
    <property type="project" value="InterPro"/>
</dbReference>
<organism evidence="3 4">
    <name type="scientific">Aphanomyces astaci</name>
    <name type="common">Crayfish plague agent</name>
    <dbReference type="NCBI Taxonomy" id="112090"/>
    <lineage>
        <taxon>Eukaryota</taxon>
        <taxon>Sar</taxon>
        <taxon>Stramenopiles</taxon>
        <taxon>Oomycota</taxon>
        <taxon>Saprolegniomycetes</taxon>
        <taxon>Saprolegniales</taxon>
        <taxon>Verrucalvaceae</taxon>
        <taxon>Aphanomyces</taxon>
    </lineage>
</organism>
<reference evidence="3 4" key="1">
    <citation type="submission" date="2019-06" db="EMBL/GenBank/DDBJ databases">
        <title>Genomics analysis of Aphanomyces spp. identifies a new class of oomycete effector associated with host adaptation.</title>
        <authorList>
            <person name="Gaulin E."/>
        </authorList>
    </citation>
    <scope>NUCLEOTIDE SEQUENCE [LARGE SCALE GENOMIC DNA]</scope>
    <source>
        <strain evidence="3 4">E</strain>
    </source>
</reference>
<feature type="region of interest" description="Disordered" evidence="1">
    <location>
        <begin position="41"/>
        <end position="79"/>
    </location>
</feature>
<evidence type="ECO:0000256" key="1">
    <source>
        <dbReference type="SAM" id="MobiDB-lite"/>
    </source>
</evidence>
<sequence>MLPRRLPLGAVESEDGKVVIPPSARADGSVRKEIRVRQGFVPQDEQPMYRPRALRQAAGAASTSTPPKPRAVAAPNDSDDLSACIDSLSINDEKTTMRDQARRIPLGAVETTSGEVVIPPSARADGSVRKQIRVRPGFVPQDEQPTYRPRGQRPPSTRQDQDSVPPEHATSPAPAHDEPVSIGGIDVAVLMTSPSPPHIQDVSGVDLDTTASRASSSNRRDSTTSSKQQWTRRDRRESPSQPPKSHRRHTHSRQTQYHDAPSVQPGPSNTPKRSPNTLRVVEL</sequence>
<dbReference type="PANTHER" id="PTHR22959">
    <property type="entry name" value="PYM PROTEIN"/>
    <property type="match status" value="1"/>
</dbReference>
<feature type="compositionally biased region" description="Polar residues" evidence="1">
    <location>
        <begin position="265"/>
        <end position="277"/>
    </location>
</feature>
<dbReference type="InterPro" id="IPR015362">
    <property type="entry name" value="WIBG_mago-bd"/>
</dbReference>
<evidence type="ECO:0000313" key="3">
    <source>
        <dbReference type="EMBL" id="KAF0750653.1"/>
    </source>
</evidence>
<dbReference type="AlphaFoldDB" id="A0A6A5AGJ1"/>
<name>A0A6A5AGJ1_APHAT</name>
<feature type="region of interest" description="Disordered" evidence="1">
    <location>
        <begin position="96"/>
        <end position="283"/>
    </location>
</feature>
<feature type="domain" description="WIBG Mago-binding" evidence="2">
    <location>
        <begin position="16"/>
        <end position="42"/>
    </location>
</feature>
<dbReference type="GO" id="GO:0003723">
    <property type="term" value="F:RNA binding"/>
    <property type="evidence" value="ECO:0007669"/>
    <property type="project" value="TreeGrafter"/>
</dbReference>
<dbReference type="EMBL" id="VJMI01012242">
    <property type="protein sequence ID" value="KAF0750653.1"/>
    <property type="molecule type" value="Genomic_DNA"/>
</dbReference>
<feature type="domain" description="WIBG Mago-binding" evidence="2">
    <location>
        <begin position="114"/>
        <end position="140"/>
    </location>
</feature>
<dbReference type="PANTHER" id="PTHR22959:SF0">
    <property type="entry name" value="PARTNER OF Y14 AND MAGO"/>
    <property type="match status" value="1"/>
</dbReference>
<protein>
    <recommendedName>
        <fullName evidence="2">WIBG Mago-binding domain-containing protein</fullName>
    </recommendedName>
</protein>
<dbReference type="VEuPathDB" id="FungiDB:H257_00286"/>
<dbReference type="SMART" id="SM01273">
    <property type="entry name" value="Mago-bind"/>
    <property type="match status" value="2"/>
</dbReference>
<evidence type="ECO:0000259" key="2">
    <source>
        <dbReference type="SMART" id="SM01273"/>
    </source>
</evidence>
<dbReference type="GO" id="GO:0005737">
    <property type="term" value="C:cytoplasm"/>
    <property type="evidence" value="ECO:0007669"/>
    <property type="project" value="TreeGrafter"/>
</dbReference>
<dbReference type="SUPFAM" id="SSF101931">
    <property type="entry name" value="Pym (Within the bgcn gene intron protein, WIBG), N-terminal domain"/>
    <property type="match status" value="2"/>
</dbReference>
<dbReference type="InterPro" id="IPR039333">
    <property type="entry name" value="PYM1"/>
</dbReference>
<evidence type="ECO:0000313" key="4">
    <source>
        <dbReference type="Proteomes" id="UP000469452"/>
    </source>
</evidence>
<comment type="caution">
    <text evidence="3">The sequence shown here is derived from an EMBL/GenBank/DDBJ whole genome shotgun (WGS) entry which is preliminary data.</text>
</comment>
<dbReference type="InterPro" id="IPR036348">
    <property type="entry name" value="WIBG_N_sf"/>
</dbReference>